<protein>
    <submittedName>
        <fullName evidence="1">Uncharacterized protein</fullName>
    </submittedName>
</protein>
<sequence>MAHMSYQNVDLVNKASSEGRLLKPRGGNVTTDSFVKCVLTDMAQASMQWPPTEKMKRNHTPARLYTGGWSMIADIEGMMLLPKEILFEGTEEQVEAEREKRARTAKARIVKAWAFLKERGLIKQLYPQSLGKNAGYLLLIGDATENDAVEQWAWDCIEWRGGA</sequence>
<gene>
    <name evidence="1" type="ORF">D2E22_1931</name>
</gene>
<evidence type="ECO:0000313" key="1">
    <source>
        <dbReference type="EMBL" id="RSX44645.1"/>
    </source>
</evidence>
<reference evidence="1 2" key="1">
    <citation type="submission" date="2018-09" db="EMBL/GenBank/DDBJ databases">
        <title>Characterization of the phylogenetic diversity of five novel species belonging to the genus Bifidobacterium.</title>
        <authorList>
            <person name="Lugli G.A."/>
            <person name="Duranti S."/>
            <person name="Milani C."/>
        </authorList>
    </citation>
    <scope>NUCLEOTIDE SEQUENCE [LARGE SCALE GENOMIC DNA]</scope>
    <source>
        <strain evidence="1 2">2020B</strain>
    </source>
</reference>
<evidence type="ECO:0000313" key="2">
    <source>
        <dbReference type="Proteomes" id="UP000288052"/>
    </source>
</evidence>
<dbReference type="AlphaFoldDB" id="A0A430F4C4"/>
<comment type="caution">
    <text evidence="1">The sequence shown here is derived from an EMBL/GenBank/DDBJ whole genome shotgun (WGS) entry which is preliminary data.</text>
</comment>
<proteinExistence type="predicted"/>
<organism evidence="1 2">
    <name type="scientific">Bifidobacterium castoris</name>
    <dbReference type="NCBI Taxonomy" id="2306972"/>
    <lineage>
        <taxon>Bacteria</taxon>
        <taxon>Bacillati</taxon>
        <taxon>Actinomycetota</taxon>
        <taxon>Actinomycetes</taxon>
        <taxon>Bifidobacteriales</taxon>
        <taxon>Bifidobacteriaceae</taxon>
        <taxon>Bifidobacterium</taxon>
    </lineage>
</organism>
<accession>A0A430F4C4</accession>
<name>A0A430F4C4_9BIFI</name>
<dbReference type="EMBL" id="QXGI01000012">
    <property type="protein sequence ID" value="RSX44645.1"/>
    <property type="molecule type" value="Genomic_DNA"/>
</dbReference>
<keyword evidence="2" id="KW-1185">Reference proteome</keyword>
<dbReference type="Proteomes" id="UP000288052">
    <property type="component" value="Unassembled WGS sequence"/>
</dbReference>